<dbReference type="PANTHER" id="PTHR19872">
    <property type="entry name" value="UBIQUITIN LIGASE SPECIFICITY FACTOR/HREP PROTEIN"/>
    <property type="match status" value="1"/>
</dbReference>
<dbReference type="PROSITE" id="PS50082">
    <property type="entry name" value="WD_REPEATS_2"/>
    <property type="match status" value="3"/>
</dbReference>
<dbReference type="EMBL" id="BAAFST010000011">
    <property type="protein sequence ID" value="GAB1296222.1"/>
    <property type="molecule type" value="Genomic_DNA"/>
</dbReference>
<evidence type="ECO:0000313" key="6">
    <source>
        <dbReference type="EMBL" id="GAB1296222.1"/>
    </source>
</evidence>
<dbReference type="Pfam" id="PF00400">
    <property type="entry name" value="WD40"/>
    <property type="match status" value="3"/>
</dbReference>
<name>A0ABQ0FAD3_APOSI</name>
<feature type="repeat" description="WD" evidence="3">
    <location>
        <begin position="347"/>
        <end position="386"/>
    </location>
</feature>
<evidence type="ECO:0000256" key="2">
    <source>
        <dbReference type="ARBA" id="ARBA00022737"/>
    </source>
</evidence>
<dbReference type="CDD" id="cd00200">
    <property type="entry name" value="WD40"/>
    <property type="match status" value="1"/>
</dbReference>
<dbReference type="SUPFAM" id="SSF50978">
    <property type="entry name" value="WD40 repeat-like"/>
    <property type="match status" value="1"/>
</dbReference>
<evidence type="ECO:0000256" key="1">
    <source>
        <dbReference type="ARBA" id="ARBA00022574"/>
    </source>
</evidence>
<evidence type="ECO:0000256" key="4">
    <source>
        <dbReference type="SAM" id="Coils"/>
    </source>
</evidence>
<evidence type="ECO:0000256" key="3">
    <source>
        <dbReference type="PROSITE-ProRule" id="PRU00221"/>
    </source>
</evidence>
<feature type="repeat" description="WD" evidence="3">
    <location>
        <begin position="305"/>
        <end position="346"/>
    </location>
</feature>
<feature type="coiled-coil region" evidence="4">
    <location>
        <begin position="794"/>
        <end position="821"/>
    </location>
</feature>
<dbReference type="PROSITE" id="PS50294">
    <property type="entry name" value="WD_REPEATS_REGION"/>
    <property type="match status" value="2"/>
</dbReference>
<keyword evidence="7" id="KW-1185">Reference proteome</keyword>
<dbReference type="InterPro" id="IPR036322">
    <property type="entry name" value="WD40_repeat_dom_sf"/>
</dbReference>
<keyword evidence="2" id="KW-0677">Repeat</keyword>
<dbReference type="PRINTS" id="PR00320">
    <property type="entry name" value="GPROTEINBRPT"/>
</dbReference>
<dbReference type="InterPro" id="IPR051075">
    <property type="entry name" value="SCF_subunit_WD-repeat"/>
</dbReference>
<evidence type="ECO:0000313" key="7">
    <source>
        <dbReference type="Proteomes" id="UP001623349"/>
    </source>
</evidence>
<keyword evidence="1 3" id="KW-0853">WD repeat</keyword>
<accession>A0ABQ0FAD3</accession>
<organism evidence="6 7">
    <name type="scientific">Apodemus speciosus</name>
    <name type="common">Large Japanese field mouse</name>
    <dbReference type="NCBI Taxonomy" id="105296"/>
    <lineage>
        <taxon>Eukaryota</taxon>
        <taxon>Metazoa</taxon>
        <taxon>Chordata</taxon>
        <taxon>Craniata</taxon>
        <taxon>Vertebrata</taxon>
        <taxon>Euteleostomi</taxon>
        <taxon>Mammalia</taxon>
        <taxon>Eutheria</taxon>
        <taxon>Euarchontoglires</taxon>
        <taxon>Glires</taxon>
        <taxon>Rodentia</taxon>
        <taxon>Myomorpha</taxon>
        <taxon>Muroidea</taxon>
        <taxon>Muridae</taxon>
        <taxon>Murinae</taxon>
        <taxon>Apodemus</taxon>
    </lineage>
</organism>
<dbReference type="InterPro" id="IPR020472">
    <property type="entry name" value="WD40_PAC1"/>
</dbReference>
<dbReference type="InterPro" id="IPR015943">
    <property type="entry name" value="WD40/YVTN_repeat-like_dom_sf"/>
</dbReference>
<feature type="region of interest" description="Disordered" evidence="5">
    <location>
        <begin position="538"/>
        <end position="602"/>
    </location>
</feature>
<dbReference type="InterPro" id="IPR001680">
    <property type="entry name" value="WD40_rpt"/>
</dbReference>
<reference evidence="6 7" key="1">
    <citation type="submission" date="2024-08" db="EMBL/GenBank/DDBJ databases">
        <title>The draft genome of Apodemus speciosus.</title>
        <authorList>
            <person name="Nabeshima K."/>
            <person name="Suzuki S."/>
            <person name="Onuma M."/>
        </authorList>
    </citation>
    <scope>NUCLEOTIDE SEQUENCE [LARGE SCALE GENOMIC DNA]</scope>
    <source>
        <strain evidence="6">IB14-021</strain>
    </source>
</reference>
<dbReference type="SMART" id="SM00320">
    <property type="entry name" value="WD40"/>
    <property type="match status" value="5"/>
</dbReference>
<dbReference type="PANTHER" id="PTHR19872:SF7">
    <property type="entry name" value="F-BOX AND WD REPEAT DOMAIN CONTAINING PROTEIN 10B-RELATED"/>
    <property type="match status" value="1"/>
</dbReference>
<keyword evidence="4" id="KW-0175">Coiled coil</keyword>
<feature type="compositionally biased region" description="Polar residues" evidence="5">
    <location>
        <begin position="557"/>
        <end position="578"/>
    </location>
</feature>
<dbReference type="Proteomes" id="UP001623349">
    <property type="component" value="Unassembled WGS sequence"/>
</dbReference>
<comment type="caution">
    <text evidence="6">The sequence shown here is derived from an EMBL/GenBank/DDBJ whole genome shotgun (WGS) entry which is preliminary data.</text>
</comment>
<sequence length="859" mass="97156">MLKCLWFIYKLTTDPVLRQLLCCTVQRPVTKLPVCLRDDSPDVIFFPEKNYSATQDTSYVSWAARPKPVSFPMSRHLGNKLGTENLDREATEGKGKSSLQCIREMNKEISGKAGMARLADDPCNLLLSLDHVQLLSSGSSRYRDFIRMLDKNSLNKCIFVSQHWATLAQQVKVDQSMHSFIQNQISLLQGSYTRGIDPNYANKVSIPVPKIVDDGKRSRSKNQKWKLRTKNDYNLWTAYQNQETQLVQMEERNVFCGTYNIRILSDTFDQNRIIHYSGGDLMAISSNRKIHLLDIMQVKELPIEFRGHAGSVRALFLSEEDNILLSGSYDLSIRYWDIKTGACIRIFYGHQGTITCLDVYKNRLVSGAKDGQVKEWDIETGKCLKTFKHKDPILAAKISETYIVSSCERGIVKVWHVVTAQLQKTLTGHEGAVKCLFFNQWHLVSGGADGLVMAWSMVGKYERCLMAFKHPKEVLQVSLLYLRVISACGDGKIRIYNFLNGNCLKVIKVDARVMVAHTDSSILVFQFENVKWQYSSDRSKAKKSKDKEEEREETSLGDVQSKSSIQGHSLKDSVSSKQEFSKSRAHLKQTKNLSSDDMENPVGEVSHPLQKFWKVPMTADRFLLTVNALQQAHNSEEFAYPHRPRTQVIDAWGPSIPYPRKVLTLKGKSVQHAVDQLRSSNLPMDVKQTNIPLEIQKLQPNLKKSLHSPRVQATVPQPNLIRPKVSDSLRGDEHLTSSIDGATRRAGPLTSMQVIKPNRMLAPQGGTATLSLKKERPRFYTTLDPLRMNTGFMLLTVKEEKESAEAKMKEYQASASTKEVDPGKASKAAWIRKIKGLPIDNFMKEGKTAAPELGHNVFI</sequence>
<feature type="repeat" description="WD" evidence="3">
    <location>
        <begin position="426"/>
        <end position="457"/>
    </location>
</feature>
<proteinExistence type="predicted"/>
<gene>
    <name evidence="6" type="ORF">APTSU1_001145700</name>
</gene>
<dbReference type="Gene3D" id="2.130.10.10">
    <property type="entry name" value="YVTN repeat-like/Quinoprotein amine dehydrogenase"/>
    <property type="match status" value="1"/>
</dbReference>
<protein>
    <submittedName>
        <fullName evidence="6">F-box/WD repeat-containing protein 10</fullName>
    </submittedName>
</protein>
<evidence type="ECO:0000256" key="5">
    <source>
        <dbReference type="SAM" id="MobiDB-lite"/>
    </source>
</evidence>